<evidence type="ECO:0000313" key="8">
    <source>
        <dbReference type="Proteomes" id="UP001190700"/>
    </source>
</evidence>
<comment type="subcellular location">
    <subcellularLocation>
        <location evidence="1">Membrane</location>
        <topology evidence="1">Multi-pass membrane protein</topology>
    </subcellularLocation>
</comment>
<dbReference type="PANTHER" id="PTHR31501">
    <property type="entry name" value="CALCIUM RELEASE-ACTIVATED CALCIUM CHANNEL PROTEIN 1"/>
    <property type="match status" value="1"/>
</dbReference>
<sequence>MSDFAQACLQGIETFQAKQWREKEERWRGEDLLHRDQEILWRKEDKRWREEDRRWRHEDREWRGDDLNWRNEERGYARTWREEDRLWRRQDVEQRCLDNARWVWSRFVEKNRRDVEEKSEQLKTVSNLAALIAGFAVVALVELQFPADQPEWIVMAYACSTSVTVGLMMNSMVLCSMMLSTVLKVGQNFVCEEEETKFLYECRNFVLNYDRGNAARNTPPRPTRTFAQTWDNQYDNHWRFAYSLFQCGVPCFMLALVFASWLKFNYSITTGVIVSTIMFASFVLFLWIQQMWV</sequence>
<feature type="transmembrane region" description="Helical" evidence="6">
    <location>
        <begin position="268"/>
        <end position="288"/>
    </location>
</feature>
<evidence type="ECO:0000256" key="3">
    <source>
        <dbReference type="ARBA" id="ARBA00022692"/>
    </source>
</evidence>
<feature type="transmembrane region" description="Helical" evidence="6">
    <location>
        <begin position="152"/>
        <end position="174"/>
    </location>
</feature>
<keyword evidence="5 6" id="KW-0472">Membrane</keyword>
<gene>
    <name evidence="7" type="ORF">CYMTET_15383</name>
</gene>
<accession>A0AAE0GEK3</accession>
<evidence type="ECO:0000256" key="1">
    <source>
        <dbReference type="ARBA" id="ARBA00004141"/>
    </source>
</evidence>
<name>A0AAE0GEK3_9CHLO</name>
<evidence type="ECO:0000256" key="2">
    <source>
        <dbReference type="ARBA" id="ARBA00008062"/>
    </source>
</evidence>
<proteinExistence type="inferred from homology"/>
<dbReference type="InterPro" id="IPR012446">
    <property type="entry name" value="CRAC_channel"/>
</dbReference>
<dbReference type="Gene3D" id="1.20.140.140">
    <property type="entry name" value="Calcium release-activated calcium channel protein Orai"/>
    <property type="match status" value="1"/>
</dbReference>
<dbReference type="InterPro" id="IPR038350">
    <property type="entry name" value="Orai_sf"/>
</dbReference>
<reference evidence="7 8" key="1">
    <citation type="journal article" date="2015" name="Genome Biol. Evol.">
        <title>Comparative Genomics of a Bacterivorous Green Alga Reveals Evolutionary Causalities and Consequences of Phago-Mixotrophic Mode of Nutrition.</title>
        <authorList>
            <person name="Burns J.A."/>
            <person name="Paasch A."/>
            <person name="Narechania A."/>
            <person name="Kim E."/>
        </authorList>
    </citation>
    <scope>NUCLEOTIDE SEQUENCE [LARGE SCALE GENOMIC DNA]</scope>
    <source>
        <strain evidence="7 8">PLY_AMNH</strain>
    </source>
</reference>
<dbReference type="Pfam" id="PF07856">
    <property type="entry name" value="Orai-1"/>
    <property type="match status" value="1"/>
</dbReference>
<protein>
    <submittedName>
        <fullName evidence="7">Uncharacterized protein</fullName>
    </submittedName>
</protein>
<evidence type="ECO:0000256" key="6">
    <source>
        <dbReference type="SAM" id="Phobius"/>
    </source>
</evidence>
<feature type="transmembrane region" description="Helical" evidence="6">
    <location>
        <begin position="128"/>
        <end position="146"/>
    </location>
</feature>
<evidence type="ECO:0000256" key="4">
    <source>
        <dbReference type="ARBA" id="ARBA00022989"/>
    </source>
</evidence>
<comment type="similarity">
    <text evidence="2">Belongs to the Orai family.</text>
</comment>
<keyword evidence="4 6" id="KW-1133">Transmembrane helix</keyword>
<comment type="caution">
    <text evidence="7">The sequence shown here is derived from an EMBL/GenBank/DDBJ whole genome shotgun (WGS) entry which is preliminary data.</text>
</comment>
<dbReference type="EMBL" id="LGRX02006496">
    <property type="protein sequence ID" value="KAK3276552.1"/>
    <property type="molecule type" value="Genomic_DNA"/>
</dbReference>
<feature type="transmembrane region" description="Helical" evidence="6">
    <location>
        <begin position="240"/>
        <end position="262"/>
    </location>
</feature>
<dbReference type="GO" id="GO:0016020">
    <property type="term" value="C:membrane"/>
    <property type="evidence" value="ECO:0007669"/>
    <property type="project" value="UniProtKB-SubCell"/>
</dbReference>
<keyword evidence="8" id="KW-1185">Reference proteome</keyword>
<dbReference type="Proteomes" id="UP001190700">
    <property type="component" value="Unassembled WGS sequence"/>
</dbReference>
<evidence type="ECO:0000256" key="5">
    <source>
        <dbReference type="ARBA" id="ARBA00023136"/>
    </source>
</evidence>
<organism evidence="7 8">
    <name type="scientific">Cymbomonas tetramitiformis</name>
    <dbReference type="NCBI Taxonomy" id="36881"/>
    <lineage>
        <taxon>Eukaryota</taxon>
        <taxon>Viridiplantae</taxon>
        <taxon>Chlorophyta</taxon>
        <taxon>Pyramimonadophyceae</taxon>
        <taxon>Pyramimonadales</taxon>
        <taxon>Pyramimonadaceae</taxon>
        <taxon>Cymbomonas</taxon>
    </lineage>
</organism>
<dbReference type="AlphaFoldDB" id="A0AAE0GEK3"/>
<keyword evidence="3 6" id="KW-0812">Transmembrane</keyword>
<dbReference type="PANTHER" id="PTHR31501:SF7">
    <property type="entry name" value="CALCIUM RELEASE-ACTIVATED CALCIUM CHANNEL PROTEIN 1"/>
    <property type="match status" value="1"/>
</dbReference>
<evidence type="ECO:0000313" key="7">
    <source>
        <dbReference type="EMBL" id="KAK3276552.1"/>
    </source>
</evidence>